<evidence type="ECO:0000313" key="2">
    <source>
        <dbReference type="EMBL" id="PIO34159.1"/>
    </source>
</evidence>
<organism evidence="2 3">
    <name type="scientific">Aquarana catesbeiana</name>
    <name type="common">American bullfrog</name>
    <name type="synonym">Rana catesbeiana</name>
    <dbReference type="NCBI Taxonomy" id="8400"/>
    <lineage>
        <taxon>Eukaryota</taxon>
        <taxon>Metazoa</taxon>
        <taxon>Chordata</taxon>
        <taxon>Craniata</taxon>
        <taxon>Vertebrata</taxon>
        <taxon>Euteleostomi</taxon>
        <taxon>Amphibia</taxon>
        <taxon>Batrachia</taxon>
        <taxon>Anura</taxon>
        <taxon>Neobatrachia</taxon>
        <taxon>Ranoidea</taxon>
        <taxon>Ranidae</taxon>
        <taxon>Aquarana</taxon>
    </lineage>
</organism>
<evidence type="ECO:0000256" key="1">
    <source>
        <dbReference type="SAM" id="Coils"/>
    </source>
</evidence>
<dbReference type="InterPro" id="IPR002017">
    <property type="entry name" value="Spectrin_repeat"/>
</dbReference>
<proteinExistence type="predicted"/>
<name>A0A2G9S1Y0_AQUCT</name>
<feature type="non-terminal residue" evidence="2">
    <location>
        <position position="212"/>
    </location>
</feature>
<keyword evidence="3" id="KW-1185">Reference proteome</keyword>
<dbReference type="EMBL" id="KV928885">
    <property type="protein sequence ID" value="PIO34159.1"/>
    <property type="molecule type" value="Genomic_DNA"/>
</dbReference>
<evidence type="ECO:0000313" key="3">
    <source>
        <dbReference type="Proteomes" id="UP000228934"/>
    </source>
</evidence>
<reference evidence="3" key="1">
    <citation type="journal article" date="2017" name="Nat. Commun.">
        <title>The North American bullfrog draft genome provides insight into hormonal regulation of long noncoding RNA.</title>
        <authorList>
            <person name="Hammond S.A."/>
            <person name="Warren R.L."/>
            <person name="Vandervalk B.P."/>
            <person name="Kucuk E."/>
            <person name="Khan H."/>
            <person name="Gibb E.A."/>
            <person name="Pandoh P."/>
            <person name="Kirk H."/>
            <person name="Zhao Y."/>
            <person name="Jones M."/>
            <person name="Mungall A.J."/>
            <person name="Coope R."/>
            <person name="Pleasance S."/>
            <person name="Moore R.A."/>
            <person name="Holt R.A."/>
            <person name="Round J.M."/>
            <person name="Ohora S."/>
            <person name="Walle B.V."/>
            <person name="Veldhoen N."/>
            <person name="Helbing C.C."/>
            <person name="Birol I."/>
        </authorList>
    </citation>
    <scope>NUCLEOTIDE SEQUENCE [LARGE SCALE GENOMIC DNA]</scope>
</reference>
<accession>A0A2G9S1Y0</accession>
<dbReference type="Pfam" id="PF00435">
    <property type="entry name" value="Spectrin"/>
    <property type="match status" value="1"/>
</dbReference>
<dbReference type="Gene3D" id="1.20.58.60">
    <property type="match status" value="1"/>
</dbReference>
<dbReference type="SUPFAM" id="SSF46966">
    <property type="entry name" value="Spectrin repeat"/>
    <property type="match status" value="1"/>
</dbReference>
<dbReference type="Proteomes" id="UP000228934">
    <property type="component" value="Unassembled WGS sequence"/>
</dbReference>
<feature type="coiled-coil region" evidence="1">
    <location>
        <begin position="102"/>
        <end position="162"/>
    </location>
</feature>
<dbReference type="AlphaFoldDB" id="A0A2G9S1Y0"/>
<dbReference type="OrthoDB" id="10057795at2759"/>
<sequence length="212" mass="24067">NVLKELERRKADLNSVTESSAALQCLVEGSEIILEEKLCVLNAGWSRVRTWTEDWCNTLLNHQSQMEIFDENVAHISTWLYQAEALLDEIEKKPVIKKEETVKRLLSELDDVSLRVDNVRDQAIILMNSRGNSCRELVEPKLAELNRNFEKVSQHIKAAKMLVNHDALAQSPGEGSVPTETTAVELEVFESELLVVQKVLERCLQSPTESEK</sequence>
<feature type="non-terminal residue" evidence="2">
    <location>
        <position position="1"/>
    </location>
</feature>
<protein>
    <submittedName>
        <fullName evidence="2">Uncharacterized protein</fullName>
    </submittedName>
</protein>
<gene>
    <name evidence="2" type="ORF">AB205_0012090</name>
</gene>
<keyword evidence="1" id="KW-0175">Coiled coil</keyword>